<evidence type="ECO:0000256" key="1">
    <source>
        <dbReference type="SAM" id="Phobius"/>
    </source>
</evidence>
<sequence>MGATAAAGMTQESDQHCRPADARPLLASMEVREPARRWANGAVSVLLLIPAQAFLYGPFLRLSQGRYRISFRCGVRMPLQGDHPVLGLEVVAQNRILRAWRDFTAADLRSGEQSVTFDVPLELSIEGGADAPFEFRFTHFGNAWLTMLDVTLHSEAPGDPSDTLPAAIEAWRLLGRLRTLPRPGGVSLSPLSISRLKLGRSSGILRLPVGTYRVDLTCDLKGARRQADPALEIAVSTRDGIPLGLGRFNAGDLAKGHVSFAFGVPMDLSMDVGVPRTIDFRLRHFRNASLLLRSIDMRRLSPQVTMPSLSERGEPRPVRHPTRKRIVIFGNCQGNLLAEALRSHSGFSRQFSVKHHYMELPANLHEQGKRDLEECDMLLVQDIREWEQYPLRDHVPEQLPTLRYPCVRFASLWPFDAFNGPDDKLARNRDLPNFEFTYFDGLLARLRREIPDHERRFKAYESLQIERVIDFKRLHMFEERRLEEMDRKFAAGIGAYILENFRSRQVFYTTAHPNGAIMKMLAKYVTRELGLSLHFWLPGSLDSLRRLQVPVHPKVAAALGVKWADARKTYLVRGERVTWEDYVRKYISYYG</sequence>
<keyword evidence="1" id="KW-1133">Transmembrane helix</keyword>
<protein>
    <recommendedName>
        <fullName evidence="2">Polysaccharide biosynthesis enzyme WcbI domain-containing protein</fullName>
    </recommendedName>
</protein>
<dbReference type="AlphaFoldDB" id="A0A2S4MFV9"/>
<keyword evidence="1" id="KW-0812">Transmembrane</keyword>
<dbReference type="InterPro" id="IPR041307">
    <property type="entry name" value="WcbI"/>
</dbReference>
<keyword evidence="4" id="KW-1185">Reference proteome</keyword>
<dbReference type="Proteomes" id="UP000236919">
    <property type="component" value="Unassembled WGS sequence"/>
</dbReference>
<evidence type="ECO:0000313" key="3">
    <source>
        <dbReference type="EMBL" id="POR53317.1"/>
    </source>
</evidence>
<comment type="caution">
    <text evidence="3">The sequence shown here is derived from an EMBL/GenBank/DDBJ whole genome shotgun (WGS) entry which is preliminary data.</text>
</comment>
<name>A0A2S4MFV9_9HYPH</name>
<reference evidence="3 4" key="1">
    <citation type="submission" date="2018-01" db="EMBL/GenBank/DDBJ databases">
        <title>Genomic Encyclopedia of Type Strains, Phase III (KMG-III): the genomes of soil and plant-associated and newly described type strains.</title>
        <authorList>
            <person name="Whitman W."/>
        </authorList>
    </citation>
    <scope>NUCLEOTIDE SEQUENCE [LARGE SCALE GENOMIC DNA]</scope>
    <source>
        <strain evidence="3 4">1131</strain>
    </source>
</reference>
<evidence type="ECO:0000259" key="2">
    <source>
        <dbReference type="Pfam" id="PF18588"/>
    </source>
</evidence>
<proteinExistence type="predicted"/>
<feature type="domain" description="Polysaccharide biosynthesis enzyme WcbI" evidence="2">
    <location>
        <begin position="326"/>
        <end position="533"/>
    </location>
</feature>
<gene>
    <name evidence="3" type="ORF">CYD53_104293</name>
</gene>
<dbReference type="Gene3D" id="3.40.50.12080">
    <property type="match status" value="2"/>
</dbReference>
<accession>A0A2S4MFV9</accession>
<dbReference type="Pfam" id="PF18588">
    <property type="entry name" value="WcbI"/>
    <property type="match status" value="1"/>
</dbReference>
<keyword evidence="1" id="KW-0472">Membrane</keyword>
<dbReference type="EMBL" id="PQFZ01000004">
    <property type="protein sequence ID" value="POR53317.1"/>
    <property type="molecule type" value="Genomic_DNA"/>
</dbReference>
<feature type="transmembrane region" description="Helical" evidence="1">
    <location>
        <begin position="38"/>
        <end position="59"/>
    </location>
</feature>
<evidence type="ECO:0000313" key="4">
    <source>
        <dbReference type="Proteomes" id="UP000236919"/>
    </source>
</evidence>
<organism evidence="3 4">
    <name type="scientific">Bosea psychrotolerans</name>
    <dbReference type="NCBI Taxonomy" id="1871628"/>
    <lineage>
        <taxon>Bacteria</taxon>
        <taxon>Pseudomonadati</taxon>
        <taxon>Pseudomonadota</taxon>
        <taxon>Alphaproteobacteria</taxon>
        <taxon>Hyphomicrobiales</taxon>
        <taxon>Boseaceae</taxon>
        <taxon>Bosea</taxon>
    </lineage>
</organism>